<dbReference type="Pfam" id="PF10442">
    <property type="entry name" value="FIST_C"/>
    <property type="match status" value="1"/>
</dbReference>
<sequence>MFGFQGSGQTAAKATSKPAHVAPAAPTIAAQPARETVPPVKSILTDDGLRDLTAGDFAFAGAPAALVVAFVSPHVDFEAVVAKLKRLAAPSPVIAASTAGELCANGTDKLYCEANGTWRTVVLQVFSPDLFDRVEVFSVPLHSEDLHAGRPTLDRDARIHKIAKSLDAAVPSFPLDARRAFALTFIDGLSNSESYFMEAVYENGHFPCLFVGGSAGGKLDFKNTYLFDGTRVLENHAVVTFIRMAPGQRYGVMKSHNFKRIGPTFVVVDADIDRRTVSAVMDGRANGVVSFVRALSAALKVEPKNLMSALSGKTFGIEINGEIFVRSISGIDVEREVVSFYCDVGSGDELVMLEATDFVEQTKRDVARYLTGKPAPAAILMNDCILRRLGNAKALDKVNGLPAIPIAGFSTFGELFGININQTLSAIFFFTNVEGEYEDEFIDNMPVHYARFVNYFTGRRLRRVEILNRLRSGIIDRISEHLSVTGKIEHALSEVVGVGHIIDGIRNAMVGRTNGDDPSDASRAAELADRFDGLSHSLVALREVLGVIDSITGQTNLLALNATIEAARAGEAGRGFGVVASEVKKLATDTKTTLTQTQTAVGTIEESLRHLGTIIEATKLQFARDSERYKAILENVEEIFAQSGTIERSLGGLSDLVGSHHDAVEEMQGYIAFLRQLDLGNQAA</sequence>
<protein>
    <submittedName>
        <fullName evidence="5">Histidine kinase</fullName>
    </submittedName>
</protein>
<dbReference type="PANTHER" id="PTHR32089:SF112">
    <property type="entry name" value="LYSOZYME-LIKE PROTEIN-RELATED"/>
    <property type="match status" value="1"/>
</dbReference>
<keyword evidence="6" id="KW-1185">Reference proteome</keyword>
<comment type="caution">
    <text evidence="5">The sequence shown here is derived from an EMBL/GenBank/DDBJ whole genome shotgun (WGS) entry which is preliminary data.</text>
</comment>
<dbReference type="PRINTS" id="PR00260">
    <property type="entry name" value="CHEMTRNSDUCR"/>
</dbReference>
<keyword evidence="1 3" id="KW-0807">Transducer</keyword>
<dbReference type="SMART" id="SM01204">
    <property type="entry name" value="FIST_C"/>
    <property type="match status" value="1"/>
</dbReference>
<dbReference type="Gene3D" id="1.10.287.950">
    <property type="entry name" value="Methyl-accepting chemotaxis protein"/>
    <property type="match status" value="1"/>
</dbReference>
<evidence type="ECO:0000256" key="3">
    <source>
        <dbReference type="PROSITE-ProRule" id="PRU00284"/>
    </source>
</evidence>
<proteinExistence type="inferred from homology"/>
<dbReference type="GO" id="GO:0004888">
    <property type="term" value="F:transmembrane signaling receptor activity"/>
    <property type="evidence" value="ECO:0007669"/>
    <property type="project" value="InterPro"/>
</dbReference>
<comment type="similarity">
    <text evidence="2">Belongs to the methyl-accepting chemotaxis (MCP) protein family.</text>
</comment>
<evidence type="ECO:0000313" key="6">
    <source>
        <dbReference type="Proteomes" id="UP000332515"/>
    </source>
</evidence>
<dbReference type="EMBL" id="VWNA01000002">
    <property type="protein sequence ID" value="MQT14778.1"/>
    <property type="molecule type" value="Genomic_DNA"/>
</dbReference>
<dbReference type="SUPFAM" id="SSF58104">
    <property type="entry name" value="Methyl-accepting chemotaxis protein (MCP) signaling domain"/>
    <property type="match status" value="1"/>
</dbReference>
<evidence type="ECO:0000256" key="2">
    <source>
        <dbReference type="ARBA" id="ARBA00029447"/>
    </source>
</evidence>
<dbReference type="InterPro" id="IPR004089">
    <property type="entry name" value="MCPsignal_dom"/>
</dbReference>
<evidence type="ECO:0000256" key="1">
    <source>
        <dbReference type="ARBA" id="ARBA00023224"/>
    </source>
</evidence>
<dbReference type="SMART" id="SM00283">
    <property type="entry name" value="MA"/>
    <property type="match status" value="1"/>
</dbReference>
<dbReference type="AlphaFoldDB" id="A0A6A7Y9U6"/>
<evidence type="ECO:0000313" key="5">
    <source>
        <dbReference type="EMBL" id="MQT14778.1"/>
    </source>
</evidence>
<dbReference type="GO" id="GO:0006935">
    <property type="term" value="P:chemotaxis"/>
    <property type="evidence" value="ECO:0007669"/>
    <property type="project" value="InterPro"/>
</dbReference>
<feature type="domain" description="Methyl-accepting transducer" evidence="4">
    <location>
        <begin position="526"/>
        <end position="675"/>
    </location>
</feature>
<keyword evidence="5" id="KW-0418">Kinase</keyword>
<dbReference type="GO" id="GO:0007165">
    <property type="term" value="P:signal transduction"/>
    <property type="evidence" value="ECO:0007669"/>
    <property type="project" value="UniProtKB-KW"/>
</dbReference>
<accession>A0A6A7Y9U6</accession>
<dbReference type="RefSeq" id="WP_153488028.1">
    <property type="nucleotide sequence ID" value="NZ_VWNA01000002.1"/>
</dbReference>
<evidence type="ECO:0000259" key="4">
    <source>
        <dbReference type="PROSITE" id="PS50111"/>
    </source>
</evidence>
<name>A0A6A7Y9U6_9HYPH</name>
<dbReference type="GO" id="GO:0016020">
    <property type="term" value="C:membrane"/>
    <property type="evidence" value="ECO:0007669"/>
    <property type="project" value="InterPro"/>
</dbReference>
<dbReference type="GO" id="GO:0016301">
    <property type="term" value="F:kinase activity"/>
    <property type="evidence" value="ECO:0007669"/>
    <property type="project" value="UniProtKB-KW"/>
</dbReference>
<dbReference type="InterPro" id="IPR013702">
    <property type="entry name" value="FIST_domain_N"/>
</dbReference>
<dbReference type="InterPro" id="IPR004090">
    <property type="entry name" value="Chemotax_Me-accpt_rcpt"/>
</dbReference>
<gene>
    <name evidence="5" type="ORF">F0357_19380</name>
</gene>
<dbReference type="Pfam" id="PF00015">
    <property type="entry name" value="MCPsignal"/>
    <property type="match status" value="1"/>
</dbReference>
<dbReference type="PANTHER" id="PTHR32089">
    <property type="entry name" value="METHYL-ACCEPTING CHEMOTAXIS PROTEIN MCPB"/>
    <property type="match status" value="1"/>
</dbReference>
<dbReference type="SMART" id="SM00897">
    <property type="entry name" value="FIST"/>
    <property type="match status" value="1"/>
</dbReference>
<dbReference type="InterPro" id="IPR019494">
    <property type="entry name" value="FIST_C"/>
</dbReference>
<dbReference type="PROSITE" id="PS50111">
    <property type="entry name" value="CHEMOTAXIS_TRANSDUC_2"/>
    <property type="match status" value="1"/>
</dbReference>
<organism evidence="5 6">
    <name type="scientific">Segnochrobactrum spirostomi</name>
    <dbReference type="NCBI Taxonomy" id="2608987"/>
    <lineage>
        <taxon>Bacteria</taxon>
        <taxon>Pseudomonadati</taxon>
        <taxon>Pseudomonadota</taxon>
        <taxon>Alphaproteobacteria</taxon>
        <taxon>Hyphomicrobiales</taxon>
        <taxon>Segnochrobactraceae</taxon>
        <taxon>Segnochrobactrum</taxon>
    </lineage>
</organism>
<dbReference type="Proteomes" id="UP000332515">
    <property type="component" value="Unassembled WGS sequence"/>
</dbReference>
<dbReference type="Pfam" id="PF08495">
    <property type="entry name" value="FIST"/>
    <property type="match status" value="1"/>
</dbReference>
<keyword evidence="5" id="KW-0808">Transferase</keyword>
<reference evidence="5 6" key="1">
    <citation type="submission" date="2019-09" db="EMBL/GenBank/DDBJ databases">
        <title>Segnochrobactrum spirostomi gen. nov., sp. nov., isolated from the ciliate Spirostomum cf. yagiui and description of a novel family, Segnochrobactraceae fam. nov. within the order Rhizobiales of the class Alphaproteobacteria.</title>
        <authorList>
            <person name="Akter S."/>
            <person name="Shazib S.U.A."/>
            <person name="Shin M.K."/>
        </authorList>
    </citation>
    <scope>NUCLEOTIDE SEQUENCE [LARGE SCALE GENOMIC DNA]</scope>
    <source>
        <strain evidence="5 6">Sp-1</strain>
    </source>
</reference>